<evidence type="ECO:0000313" key="7">
    <source>
        <dbReference type="Proteomes" id="UP001595858"/>
    </source>
</evidence>
<dbReference type="SUPFAM" id="SSF51569">
    <property type="entry name" value="Aldolase"/>
    <property type="match status" value="1"/>
</dbReference>
<dbReference type="RefSeq" id="WP_386699654.1">
    <property type="nucleotide sequence ID" value="NZ_BAAAQI010000011.1"/>
</dbReference>
<dbReference type="PANTHER" id="PTHR30246:SF1">
    <property type="entry name" value="2-DEHYDRO-3-DEOXY-6-PHOSPHOGALACTONATE ALDOLASE-RELATED"/>
    <property type="match status" value="1"/>
</dbReference>
<comment type="pathway">
    <text evidence="1">Carbohydrate acid metabolism.</text>
</comment>
<dbReference type="InterPro" id="IPR000887">
    <property type="entry name" value="Aldlse_KDPG_KHG"/>
</dbReference>
<evidence type="ECO:0000313" key="6">
    <source>
        <dbReference type="EMBL" id="MFC4868057.1"/>
    </source>
</evidence>
<comment type="similarity">
    <text evidence="2">Belongs to the KHG/KDPG aldolase family.</text>
</comment>
<evidence type="ECO:0000256" key="1">
    <source>
        <dbReference type="ARBA" id="ARBA00004761"/>
    </source>
</evidence>
<dbReference type="PANTHER" id="PTHR30246">
    <property type="entry name" value="2-KETO-3-DEOXY-6-PHOSPHOGLUCONATE ALDOLASE"/>
    <property type="match status" value="1"/>
</dbReference>
<comment type="caution">
    <text evidence="6">The sequence shown here is derived from an EMBL/GenBank/DDBJ whole genome shotgun (WGS) entry which is preliminary data.</text>
</comment>
<gene>
    <name evidence="6" type="ORF">ACFPCZ_15585</name>
</gene>
<name>A0ABV9SQG7_9ACTN</name>
<proteinExistence type="inferred from homology"/>
<keyword evidence="5" id="KW-0119">Carbohydrate metabolism</keyword>
<dbReference type="EMBL" id="JBHSIY010000013">
    <property type="protein sequence ID" value="MFC4868057.1"/>
    <property type="molecule type" value="Genomic_DNA"/>
</dbReference>
<dbReference type="InterPro" id="IPR013785">
    <property type="entry name" value="Aldolase_TIM"/>
</dbReference>
<keyword evidence="4" id="KW-0456">Lyase</keyword>
<dbReference type="Proteomes" id="UP001595858">
    <property type="component" value="Unassembled WGS sequence"/>
</dbReference>
<reference evidence="7" key="1">
    <citation type="journal article" date="2019" name="Int. J. Syst. Evol. Microbiol.">
        <title>The Global Catalogue of Microorganisms (GCM) 10K type strain sequencing project: providing services to taxonomists for standard genome sequencing and annotation.</title>
        <authorList>
            <consortium name="The Broad Institute Genomics Platform"/>
            <consortium name="The Broad Institute Genome Sequencing Center for Infectious Disease"/>
            <person name="Wu L."/>
            <person name="Ma J."/>
        </authorList>
    </citation>
    <scope>NUCLEOTIDE SEQUENCE [LARGE SCALE GENOMIC DNA]</scope>
    <source>
        <strain evidence="7">CGMCC 4.7304</strain>
    </source>
</reference>
<sequence length="182" mass="18503">MAILRGLPPADTVALATRAWDLGIGVVEVPARDAQGMEALRATVRAGAERGVRVGAGTVVDLGQVREVAACGAAFTVAPGFDPEVMAASREAAMPHLPGVASPTDVQGVLRAGGRWVKAFPASVLGPDWIRALHGPFPDLRVVATGGVDGRNARTFLDAGAAMVAVGSALGDPEQIPLLTAL</sequence>
<dbReference type="Pfam" id="PF01081">
    <property type="entry name" value="Aldolase"/>
    <property type="match status" value="1"/>
</dbReference>
<dbReference type="CDD" id="cd00452">
    <property type="entry name" value="KDPG_aldolase"/>
    <property type="match status" value="1"/>
</dbReference>
<dbReference type="Gene3D" id="3.20.20.70">
    <property type="entry name" value="Aldolase class I"/>
    <property type="match status" value="1"/>
</dbReference>
<protein>
    <submittedName>
        <fullName evidence="6">Bifunctional 4-hydroxy-2-oxoglutarate aldolase/2-dehydro-3-deoxy-phosphogluconate aldolase</fullName>
    </submittedName>
</protein>
<evidence type="ECO:0000256" key="3">
    <source>
        <dbReference type="ARBA" id="ARBA00011233"/>
    </source>
</evidence>
<evidence type="ECO:0000256" key="2">
    <source>
        <dbReference type="ARBA" id="ARBA00006906"/>
    </source>
</evidence>
<evidence type="ECO:0000256" key="4">
    <source>
        <dbReference type="ARBA" id="ARBA00023239"/>
    </source>
</evidence>
<accession>A0ABV9SQG7</accession>
<comment type="subunit">
    <text evidence="3">Homotrimer.</text>
</comment>
<organism evidence="6 7">
    <name type="scientific">Streptomonospora arabica</name>
    <dbReference type="NCBI Taxonomy" id="412417"/>
    <lineage>
        <taxon>Bacteria</taxon>
        <taxon>Bacillati</taxon>
        <taxon>Actinomycetota</taxon>
        <taxon>Actinomycetes</taxon>
        <taxon>Streptosporangiales</taxon>
        <taxon>Nocardiopsidaceae</taxon>
        <taxon>Streptomonospora</taxon>
    </lineage>
</organism>
<keyword evidence="7" id="KW-1185">Reference proteome</keyword>
<evidence type="ECO:0000256" key="5">
    <source>
        <dbReference type="ARBA" id="ARBA00023277"/>
    </source>
</evidence>